<protein>
    <submittedName>
        <fullName evidence="2">Uncharacterized protein</fullName>
    </submittedName>
</protein>
<dbReference type="EMBL" id="CADIKH010000116">
    <property type="protein sequence ID" value="CAB3774434.1"/>
    <property type="molecule type" value="Genomic_DNA"/>
</dbReference>
<dbReference type="AlphaFoldDB" id="A0A6J5F7G6"/>
<keyword evidence="1" id="KW-0472">Membrane</keyword>
<organism evidence="2 3">
    <name type="scientific">Paraburkholderia humisilvae</name>
    <dbReference type="NCBI Taxonomy" id="627669"/>
    <lineage>
        <taxon>Bacteria</taxon>
        <taxon>Pseudomonadati</taxon>
        <taxon>Pseudomonadota</taxon>
        <taxon>Betaproteobacteria</taxon>
        <taxon>Burkholderiales</taxon>
        <taxon>Burkholderiaceae</taxon>
        <taxon>Paraburkholderia</taxon>
    </lineage>
</organism>
<dbReference type="Proteomes" id="UP000494363">
    <property type="component" value="Unassembled WGS sequence"/>
</dbReference>
<keyword evidence="1" id="KW-1133">Transmembrane helix</keyword>
<feature type="transmembrane region" description="Helical" evidence="1">
    <location>
        <begin position="77"/>
        <end position="100"/>
    </location>
</feature>
<feature type="transmembrane region" description="Helical" evidence="1">
    <location>
        <begin position="150"/>
        <end position="168"/>
    </location>
</feature>
<evidence type="ECO:0000313" key="3">
    <source>
        <dbReference type="Proteomes" id="UP000494363"/>
    </source>
</evidence>
<dbReference type="InterPro" id="IPR039261">
    <property type="entry name" value="FNR_nucleotide-bd"/>
</dbReference>
<proteinExistence type="predicted"/>
<dbReference type="SUPFAM" id="SSF52343">
    <property type="entry name" value="Ferredoxin reductase-like, C-terminal NADP-linked domain"/>
    <property type="match status" value="1"/>
</dbReference>
<feature type="transmembrane region" description="Helical" evidence="1">
    <location>
        <begin position="112"/>
        <end position="130"/>
    </location>
</feature>
<dbReference type="PANTHER" id="PTHR33927">
    <property type="entry name" value="TRANSMEMBRANE PROTEIN"/>
    <property type="match status" value="1"/>
</dbReference>
<reference evidence="2 3" key="1">
    <citation type="submission" date="2020-04" db="EMBL/GenBank/DDBJ databases">
        <authorList>
            <person name="De Canck E."/>
        </authorList>
    </citation>
    <scope>NUCLEOTIDE SEQUENCE [LARGE SCALE GENOMIC DNA]</scope>
    <source>
        <strain evidence="2 3">LMG 29542</strain>
    </source>
</reference>
<keyword evidence="3" id="KW-1185">Reference proteome</keyword>
<keyword evidence="1" id="KW-0812">Transmembrane</keyword>
<sequence length="411" mass="45409">MHYNRIAVLVIILNICVASMITTYAPLSLLIAAQANFSIAILGRNQYLVNLMSRLAVRAPVHWPLDVRWALAKVYHVGGLHVGAALSGTAWYLAFVLAIVQKARTYSGSVSMVNLALSLAFITLILGIIVMAMPSMRERFHDRFELSHRFFGWTALVLALTNTLTFALHQFSSGSASGRVQTMVICSLLLVSTASSLTPWFGLRKVRIAVTSPSSHAALVDLHHDVTPMVGSVRAISRNPFFGWHAFACVRASDPAHGYRMVVSRAGDWTGEFIDRPPSHVWVRGIPVAGMANVRKLFRKVVFVATGSGIFPLLTHLHANEVSSHMVWVTRNPRKTYGDALVDEILASQKSITIWDSDEDGRPDVLQLAYSAYMQHHAEAVICVANRKITWQVVYGLEQRAIPAFGPIWDS</sequence>
<evidence type="ECO:0000313" key="2">
    <source>
        <dbReference type="EMBL" id="CAB3774434.1"/>
    </source>
</evidence>
<dbReference type="PANTHER" id="PTHR33927:SF5">
    <property type="entry name" value="ENZYME, PUTATIVE (AFU_ORTHOLOGUE AFUA_8G01222)-RELATED"/>
    <property type="match status" value="1"/>
</dbReference>
<accession>A0A6J5F7G6</accession>
<gene>
    <name evidence="2" type="ORF">LMG29542_07811</name>
</gene>
<feature type="transmembrane region" description="Helical" evidence="1">
    <location>
        <begin position="180"/>
        <end position="203"/>
    </location>
</feature>
<dbReference type="InterPro" id="IPR052979">
    <property type="entry name" value="Adenylate-forming_domain"/>
</dbReference>
<feature type="transmembrane region" description="Helical" evidence="1">
    <location>
        <begin position="6"/>
        <end position="27"/>
    </location>
</feature>
<evidence type="ECO:0000256" key="1">
    <source>
        <dbReference type="SAM" id="Phobius"/>
    </source>
</evidence>
<name>A0A6J5F7G6_9BURK</name>